<dbReference type="Proteomes" id="UP000681075">
    <property type="component" value="Unassembled WGS sequence"/>
</dbReference>
<sequence>MASPGTFAARAPQDVVRLVGSHPLAWVVSDGPHATLLPLRAVVAPDGSITQLRGHFARANPQVAALRAKSDALLLFLGPHGYISPSWMNDRTQAPTWNYASAQFRVELSFFEEAEALEELLRDLIGAMEHGRPNPWRQEEMGARFSSLARGIIGFDAKILSSTAKFKLGQDERRDVFADITSALARDPAAAELLQWMLDF</sequence>
<dbReference type="PIRSF" id="PIRSF010372">
    <property type="entry name" value="PaiB"/>
    <property type="match status" value="1"/>
</dbReference>
<protein>
    <submittedName>
        <fullName evidence="1">Transcriptional regulator</fullName>
    </submittedName>
</protein>
<dbReference type="SUPFAM" id="SSF50475">
    <property type="entry name" value="FMN-binding split barrel"/>
    <property type="match status" value="1"/>
</dbReference>
<gene>
    <name evidence="1" type="ORF">TMPK1_19000</name>
</gene>
<dbReference type="InterPro" id="IPR007396">
    <property type="entry name" value="TR_PAI2-type"/>
</dbReference>
<name>A0A8S8X8A8_9PROT</name>
<evidence type="ECO:0000313" key="2">
    <source>
        <dbReference type="Proteomes" id="UP000681075"/>
    </source>
</evidence>
<proteinExistence type="predicted"/>
<dbReference type="InterPro" id="IPR012349">
    <property type="entry name" value="Split_barrel_FMN-bd"/>
</dbReference>
<comment type="caution">
    <text evidence="1">The sequence shown here is derived from an EMBL/GenBank/DDBJ whole genome shotgun (WGS) entry which is preliminary data.</text>
</comment>
<dbReference type="EMBL" id="BOPV01000001">
    <property type="protein sequence ID" value="GIL39663.1"/>
    <property type="molecule type" value="Genomic_DNA"/>
</dbReference>
<dbReference type="PANTHER" id="PTHR35802:SF1">
    <property type="entry name" value="PROTEASE SYNTHASE AND SPORULATION PROTEIN PAI 2"/>
    <property type="match status" value="1"/>
</dbReference>
<accession>A0A8S8X8A8</accession>
<evidence type="ECO:0000313" key="1">
    <source>
        <dbReference type="EMBL" id="GIL39663.1"/>
    </source>
</evidence>
<organism evidence="1 2">
    <name type="scientific">Roseiterribacter gracilis</name>
    <dbReference type="NCBI Taxonomy" id="2812848"/>
    <lineage>
        <taxon>Bacteria</taxon>
        <taxon>Pseudomonadati</taxon>
        <taxon>Pseudomonadota</taxon>
        <taxon>Alphaproteobacteria</taxon>
        <taxon>Rhodospirillales</taxon>
        <taxon>Roseiterribacteraceae</taxon>
        <taxon>Roseiterribacter</taxon>
    </lineage>
</organism>
<dbReference type="AlphaFoldDB" id="A0A8S8X8A8"/>
<dbReference type="RefSeq" id="WP_420242766.1">
    <property type="nucleotide sequence ID" value="NZ_BOPV01000001.1"/>
</dbReference>
<dbReference type="Pfam" id="PF04299">
    <property type="entry name" value="FMN_bind_2"/>
    <property type="match status" value="1"/>
</dbReference>
<keyword evidence="2" id="KW-1185">Reference proteome</keyword>
<dbReference type="Gene3D" id="2.30.110.10">
    <property type="entry name" value="Electron Transport, Fmn-binding Protein, Chain A"/>
    <property type="match status" value="1"/>
</dbReference>
<reference evidence="1" key="1">
    <citation type="submission" date="2021-02" db="EMBL/GenBank/DDBJ databases">
        <title>Genome sequence of Rhodospirillales sp. strain TMPK1 isolated from soil.</title>
        <authorList>
            <person name="Nakai R."/>
            <person name="Kusada H."/>
            <person name="Tamaki H."/>
        </authorList>
    </citation>
    <scope>NUCLEOTIDE SEQUENCE</scope>
    <source>
        <strain evidence="1">TMPK1</strain>
    </source>
</reference>
<dbReference type="PANTHER" id="PTHR35802">
    <property type="entry name" value="PROTEASE SYNTHASE AND SPORULATION PROTEIN PAI 2"/>
    <property type="match status" value="1"/>
</dbReference>